<name>A0AAV4VM73_CAEEX</name>
<dbReference type="Proteomes" id="UP001054945">
    <property type="component" value="Unassembled WGS sequence"/>
</dbReference>
<proteinExistence type="predicted"/>
<comment type="caution">
    <text evidence="1">The sequence shown here is derived from an EMBL/GenBank/DDBJ whole genome shotgun (WGS) entry which is preliminary data.</text>
</comment>
<evidence type="ECO:0000313" key="1">
    <source>
        <dbReference type="EMBL" id="GIY70593.1"/>
    </source>
</evidence>
<sequence>MVGHHCCFVHQHSWWSRSNGPGGPGENKIQSSGGWLQPLQFVADHSMTGPWVMWSTHPGKQYHPKGSVWPVAGESPLGPSCPRRPVTTWPYEWS</sequence>
<accession>A0AAV4VM73</accession>
<evidence type="ECO:0000313" key="2">
    <source>
        <dbReference type="Proteomes" id="UP001054945"/>
    </source>
</evidence>
<dbReference type="EMBL" id="BPLR01014691">
    <property type="protein sequence ID" value="GIY70593.1"/>
    <property type="molecule type" value="Genomic_DNA"/>
</dbReference>
<organism evidence="1 2">
    <name type="scientific">Caerostris extrusa</name>
    <name type="common">Bark spider</name>
    <name type="synonym">Caerostris bankana</name>
    <dbReference type="NCBI Taxonomy" id="172846"/>
    <lineage>
        <taxon>Eukaryota</taxon>
        <taxon>Metazoa</taxon>
        <taxon>Ecdysozoa</taxon>
        <taxon>Arthropoda</taxon>
        <taxon>Chelicerata</taxon>
        <taxon>Arachnida</taxon>
        <taxon>Araneae</taxon>
        <taxon>Araneomorphae</taxon>
        <taxon>Entelegynae</taxon>
        <taxon>Araneoidea</taxon>
        <taxon>Araneidae</taxon>
        <taxon>Caerostris</taxon>
    </lineage>
</organism>
<protein>
    <submittedName>
        <fullName evidence="1">Uncharacterized protein</fullName>
    </submittedName>
</protein>
<keyword evidence="2" id="KW-1185">Reference proteome</keyword>
<gene>
    <name evidence="1" type="ORF">CEXT_268031</name>
</gene>
<reference evidence="1 2" key="1">
    <citation type="submission" date="2021-06" db="EMBL/GenBank/DDBJ databases">
        <title>Caerostris extrusa draft genome.</title>
        <authorList>
            <person name="Kono N."/>
            <person name="Arakawa K."/>
        </authorList>
    </citation>
    <scope>NUCLEOTIDE SEQUENCE [LARGE SCALE GENOMIC DNA]</scope>
</reference>
<dbReference type="AlphaFoldDB" id="A0AAV4VM73"/>